<name>A0A9Q1C3L0_HOLLE</name>
<evidence type="ECO:0000256" key="2">
    <source>
        <dbReference type="SAM" id="MobiDB-lite"/>
    </source>
</evidence>
<organism evidence="3 4">
    <name type="scientific">Holothuria leucospilota</name>
    <name type="common">Black long sea cucumber</name>
    <name type="synonym">Mertensiothuria leucospilota</name>
    <dbReference type="NCBI Taxonomy" id="206669"/>
    <lineage>
        <taxon>Eukaryota</taxon>
        <taxon>Metazoa</taxon>
        <taxon>Echinodermata</taxon>
        <taxon>Eleutherozoa</taxon>
        <taxon>Echinozoa</taxon>
        <taxon>Holothuroidea</taxon>
        <taxon>Aspidochirotacea</taxon>
        <taxon>Aspidochirotida</taxon>
        <taxon>Holothuriidae</taxon>
        <taxon>Holothuria</taxon>
    </lineage>
</organism>
<dbReference type="Proteomes" id="UP001152320">
    <property type="component" value="Chromosome 8"/>
</dbReference>
<dbReference type="EMBL" id="JAIZAY010000008">
    <property type="protein sequence ID" value="KAJ8037539.1"/>
    <property type="molecule type" value="Genomic_DNA"/>
</dbReference>
<reference evidence="3" key="1">
    <citation type="submission" date="2021-10" db="EMBL/GenBank/DDBJ databases">
        <title>Tropical sea cucumber genome reveals ecological adaptation and Cuvierian tubules defense mechanism.</title>
        <authorList>
            <person name="Chen T."/>
        </authorList>
    </citation>
    <scope>NUCLEOTIDE SEQUENCE</scope>
    <source>
        <strain evidence="3">Nanhai2018</strain>
        <tissue evidence="3">Muscle</tissue>
    </source>
</reference>
<sequence length="246" mass="28689">MESQTMTTQFSQDQHVTGSNYGDKRNWFIYEFVEDTNPKKPIMIAGSVTRQQHKLALCMIGKVFADFTTAEGNNSWVNFRQKFAQYKTEGKVEEGLRTHGFVLERIVPDHTGTPVLQFRVRNRAHLYRLAGKVADNSLAGLLTDYLIPPEEKQTSDVITLRFDQRQFAELEEKIKETERQSMEMYEKYKAMRSVDSEGKDRESPEAEQAYDNSENEAWRQFRNKVMNTGLDVNRQRCVLQNVENFH</sequence>
<accession>A0A9Q1C3L0</accession>
<evidence type="ECO:0000313" key="4">
    <source>
        <dbReference type="Proteomes" id="UP001152320"/>
    </source>
</evidence>
<gene>
    <name evidence="3" type="ORF">HOLleu_18376</name>
</gene>
<feature type="region of interest" description="Disordered" evidence="2">
    <location>
        <begin position="190"/>
        <end position="215"/>
    </location>
</feature>
<dbReference type="AlphaFoldDB" id="A0A9Q1C3L0"/>
<protein>
    <submittedName>
        <fullName evidence="3">Uncharacterized protein</fullName>
    </submittedName>
</protein>
<keyword evidence="1" id="KW-0175">Coiled coil</keyword>
<comment type="caution">
    <text evidence="3">The sequence shown here is derived from an EMBL/GenBank/DDBJ whole genome shotgun (WGS) entry which is preliminary data.</text>
</comment>
<feature type="compositionally biased region" description="Basic and acidic residues" evidence="2">
    <location>
        <begin position="190"/>
        <end position="204"/>
    </location>
</feature>
<feature type="coiled-coil region" evidence="1">
    <location>
        <begin position="160"/>
        <end position="187"/>
    </location>
</feature>
<keyword evidence="4" id="KW-1185">Reference proteome</keyword>
<evidence type="ECO:0000313" key="3">
    <source>
        <dbReference type="EMBL" id="KAJ8037539.1"/>
    </source>
</evidence>
<evidence type="ECO:0000256" key="1">
    <source>
        <dbReference type="SAM" id="Coils"/>
    </source>
</evidence>
<proteinExistence type="predicted"/>